<comment type="caution">
    <text evidence="3">The sequence shown here is derived from an EMBL/GenBank/DDBJ whole genome shotgun (WGS) entry which is preliminary data.</text>
</comment>
<dbReference type="EMBL" id="AFCI01001364">
    <property type="protein sequence ID" value="EHC33098.1"/>
    <property type="molecule type" value="Genomic_DNA"/>
</dbReference>
<sequence>PPASGAARPVACDFIPVGLSLAEAKQDTVRVGVPSVLVGRFLTGAPTVLIAWFVSGFIYQ</sequence>
<feature type="non-terminal residue" evidence="3">
    <location>
        <position position="1"/>
    </location>
</feature>
<dbReference type="InterPro" id="IPR004702">
    <property type="entry name" value="PTS_sorb_EIIBC"/>
</dbReference>
<proteinExistence type="predicted"/>
<dbReference type="Pfam" id="PF07663">
    <property type="entry name" value="EIIBC-GUT_C"/>
    <property type="match status" value="1"/>
</dbReference>
<feature type="domain" description="Sorbitol phosphotransferase enzyme II C-terminal" evidence="2">
    <location>
        <begin position="10"/>
        <end position="59"/>
    </location>
</feature>
<evidence type="ECO:0000259" key="2">
    <source>
        <dbReference type="Pfam" id="PF07663"/>
    </source>
</evidence>
<dbReference type="GO" id="GO:0005886">
    <property type="term" value="C:plasma membrane"/>
    <property type="evidence" value="ECO:0007669"/>
    <property type="project" value="TreeGrafter"/>
</dbReference>
<dbReference type="Proteomes" id="UP000004906">
    <property type="component" value="Unassembled WGS sequence"/>
</dbReference>
<dbReference type="PANTHER" id="PTHR39427">
    <property type="match status" value="1"/>
</dbReference>
<organism evidence="3 4">
    <name type="scientific">Salmonella enterica subsp. enterica serovar Adelaide str. A4-669</name>
    <dbReference type="NCBI Taxonomy" id="913063"/>
    <lineage>
        <taxon>Bacteria</taxon>
        <taxon>Pseudomonadati</taxon>
        <taxon>Pseudomonadota</taxon>
        <taxon>Gammaproteobacteria</taxon>
        <taxon>Enterobacterales</taxon>
        <taxon>Enterobacteriaceae</taxon>
        <taxon>Salmonella</taxon>
    </lineage>
</organism>
<evidence type="ECO:0000256" key="1">
    <source>
        <dbReference type="SAM" id="Phobius"/>
    </source>
</evidence>
<dbReference type="GO" id="GO:0009401">
    <property type="term" value="P:phosphoenolpyruvate-dependent sugar phosphotransferase system"/>
    <property type="evidence" value="ECO:0007669"/>
    <property type="project" value="InterPro"/>
</dbReference>
<evidence type="ECO:0000313" key="4">
    <source>
        <dbReference type="Proteomes" id="UP000004906"/>
    </source>
</evidence>
<reference evidence="3 4" key="1">
    <citation type="journal article" date="2011" name="BMC Genomics">
        <title>Genome sequencing reveals diversification of virulence factor content and possible host adaptation in distinct subpopulations of Salmonella enterica.</title>
        <authorList>
            <person name="den Bakker H.C."/>
            <person name="Moreno Switt A.I."/>
            <person name="Govoni G."/>
            <person name="Cummings C.A."/>
            <person name="Ranieri M.L."/>
            <person name="Degoricija L."/>
            <person name="Hoelzer K."/>
            <person name="Rodriguez-Rivera L.D."/>
            <person name="Brown S."/>
            <person name="Bolchacova E."/>
            <person name="Furtado M.R."/>
            <person name="Wiedmann M."/>
        </authorList>
    </citation>
    <scope>NUCLEOTIDE SEQUENCE [LARGE SCALE GENOMIC DNA]</scope>
    <source>
        <strain evidence="3 4">A4-669</strain>
    </source>
</reference>
<dbReference type="GO" id="GO:0008982">
    <property type="term" value="F:protein-N(PI)-phosphohistidine-sugar phosphotransferase activity"/>
    <property type="evidence" value="ECO:0007669"/>
    <property type="project" value="InterPro"/>
</dbReference>
<keyword evidence="1" id="KW-1133">Transmembrane helix</keyword>
<dbReference type="InterPro" id="IPR011638">
    <property type="entry name" value="PTS_EIIBC_GUT_C"/>
</dbReference>
<keyword evidence="1" id="KW-0812">Transmembrane</keyword>
<protein>
    <submittedName>
        <fullName evidence="3">PTS system protein, glucitol/sorbitol-specific 2B component</fullName>
    </submittedName>
</protein>
<accession>A0A6C8GJF1</accession>
<dbReference type="PANTHER" id="PTHR39427:SF1">
    <property type="entry name" value="PTS SYSTEM GLUCITOL_SORBITOL-SPECIFIC EIIB COMPONENT"/>
    <property type="match status" value="1"/>
</dbReference>
<gene>
    <name evidence="3" type="ORF">LTSEADE_4047</name>
</gene>
<feature type="transmembrane region" description="Helical" evidence="1">
    <location>
        <begin position="37"/>
        <end position="59"/>
    </location>
</feature>
<dbReference type="AlphaFoldDB" id="A0A6C8GJF1"/>
<evidence type="ECO:0000313" key="3">
    <source>
        <dbReference type="EMBL" id="EHC33098.1"/>
    </source>
</evidence>
<keyword evidence="1" id="KW-0472">Membrane</keyword>
<name>A0A6C8GJF1_SALET</name>